<dbReference type="Gene3D" id="2.60.120.620">
    <property type="entry name" value="q2cbj1_9rhob like domain"/>
    <property type="match status" value="2"/>
</dbReference>
<protein>
    <submittedName>
        <fullName evidence="7">2-oxoglutarate and iron-dependent oxygenase domain-containing protein 1</fullName>
    </submittedName>
</protein>
<dbReference type="GO" id="GO:0005506">
    <property type="term" value="F:iron ion binding"/>
    <property type="evidence" value="ECO:0007669"/>
    <property type="project" value="InterPro"/>
</dbReference>
<dbReference type="GO" id="GO:0006449">
    <property type="term" value="P:regulation of translational termination"/>
    <property type="evidence" value="ECO:0007669"/>
    <property type="project" value="TreeGrafter"/>
</dbReference>
<keyword evidence="3" id="KW-0223">Dioxygenase</keyword>
<feature type="signal peptide" evidence="6">
    <location>
        <begin position="1"/>
        <end position="24"/>
    </location>
</feature>
<dbReference type="GO" id="GO:0031543">
    <property type="term" value="F:peptidyl-proline dioxygenase activity"/>
    <property type="evidence" value="ECO:0007669"/>
    <property type="project" value="TreeGrafter"/>
</dbReference>
<evidence type="ECO:0000256" key="6">
    <source>
        <dbReference type="SAM" id="SignalP"/>
    </source>
</evidence>
<dbReference type="AlphaFoldDB" id="A0A094ZM79"/>
<dbReference type="EMBL" id="KL250710">
    <property type="protein sequence ID" value="KGB35725.1"/>
    <property type="molecule type" value="Genomic_DNA"/>
</dbReference>
<organism evidence="7">
    <name type="scientific">Schistosoma haematobium</name>
    <name type="common">Blood fluke</name>
    <dbReference type="NCBI Taxonomy" id="6185"/>
    <lineage>
        <taxon>Eukaryota</taxon>
        <taxon>Metazoa</taxon>
        <taxon>Spiralia</taxon>
        <taxon>Lophotrochozoa</taxon>
        <taxon>Platyhelminthes</taxon>
        <taxon>Trematoda</taxon>
        <taxon>Digenea</taxon>
        <taxon>Strigeidida</taxon>
        <taxon>Schistosomatoidea</taxon>
        <taxon>Schistosomatidae</taxon>
        <taxon>Schistosoma</taxon>
    </lineage>
</organism>
<dbReference type="InterPro" id="IPR039558">
    <property type="entry name" value="TPA1/OFD1_N"/>
</dbReference>
<evidence type="ECO:0000256" key="4">
    <source>
        <dbReference type="ARBA" id="ARBA00023002"/>
    </source>
</evidence>
<keyword evidence="2" id="KW-0847">Vitamin C</keyword>
<dbReference type="GO" id="GO:0005737">
    <property type="term" value="C:cytoplasm"/>
    <property type="evidence" value="ECO:0007669"/>
    <property type="project" value="TreeGrafter"/>
</dbReference>
<keyword evidence="4" id="KW-0560">Oxidoreductase</keyword>
<gene>
    <name evidence="7" type="ORF">MS3_03980</name>
</gene>
<feature type="region of interest" description="Disordered" evidence="5">
    <location>
        <begin position="622"/>
        <end position="672"/>
    </location>
</feature>
<accession>A0A094ZM79</accession>
<feature type="chain" id="PRO_5043343640" evidence="6">
    <location>
        <begin position="25"/>
        <end position="672"/>
    </location>
</feature>
<evidence type="ECO:0000256" key="2">
    <source>
        <dbReference type="ARBA" id="ARBA00022896"/>
    </source>
</evidence>
<evidence type="ECO:0000313" key="7">
    <source>
        <dbReference type="EMBL" id="KGB35725.1"/>
    </source>
</evidence>
<proteinExistence type="predicted"/>
<evidence type="ECO:0000256" key="3">
    <source>
        <dbReference type="ARBA" id="ARBA00022964"/>
    </source>
</evidence>
<evidence type="ECO:0000256" key="1">
    <source>
        <dbReference type="ARBA" id="ARBA00001961"/>
    </source>
</evidence>
<dbReference type="GO" id="GO:0031418">
    <property type="term" value="F:L-ascorbic acid binding"/>
    <property type="evidence" value="ECO:0007669"/>
    <property type="project" value="UniProtKB-KW"/>
</dbReference>
<keyword evidence="6" id="KW-0732">Signal</keyword>
<feature type="compositionally biased region" description="Acidic residues" evidence="5">
    <location>
        <begin position="656"/>
        <end position="672"/>
    </location>
</feature>
<dbReference type="PANTHER" id="PTHR12117:SF0">
    <property type="entry name" value="PROLYL 3-HYDROXYLASE OGFOD1"/>
    <property type="match status" value="1"/>
</dbReference>
<dbReference type="SMART" id="SM00702">
    <property type="entry name" value="P4Hc"/>
    <property type="match status" value="1"/>
</dbReference>
<dbReference type="Pfam" id="PF10637">
    <property type="entry name" value="Ofd1_CTDD"/>
    <property type="match status" value="1"/>
</dbReference>
<comment type="cofactor">
    <cofactor evidence="1">
        <name>L-ascorbate</name>
        <dbReference type="ChEBI" id="CHEBI:38290"/>
    </cofactor>
</comment>
<dbReference type="InterPro" id="IPR006620">
    <property type="entry name" value="Pro_4_hyd_alph"/>
</dbReference>
<name>A0A094ZM79_SCHHA</name>
<dbReference type="InterPro" id="IPR051842">
    <property type="entry name" value="uS12_prolyl_hydroxylase"/>
</dbReference>
<dbReference type="STRING" id="6185.A0A094ZM79"/>
<evidence type="ECO:0000256" key="5">
    <source>
        <dbReference type="SAM" id="MobiDB-lite"/>
    </source>
</evidence>
<sequence length="672" mass="77088">MNILFLPPFICAALLCDMLFQINSDFVSESFKTAFRDCYCEKYAQEFVTNESLLRHIPFTFAKFNNFVQFRQEVAGILVFCFLKFELIETMDTKQLIQLVEEEVEQLPFARRGNDLFAFSQSCDVINLCPNENSSNTSKFPLLVSFRTFLLNCVLPWLKDITGIPLYENKVDLTSSLYKHGDYLLCHDDKLDGRRVAFIWYLVPDSWDSQIDGGELQLFESQPITDDGNDENFFPTKISTTIPPKRNMFMFFEVSPRSFHQVAEVFGHSKRLSLHGWFHGPSLWTVDNNIMPSVEKISPIHIEEELVYQWINPVYFDTEQLSKIRRKFCRSSEIQLTNFIKTDKWIELIQCLKGISTHNWLHCGPPNRRNYHCLFNTDLNAIPDLCEQIIRLFKSEAMLVILSDITGIQLHPCSIINGIHNTAVVNDNNITDEDVSQSKRMRTEDTVDAISTSDTDPNCLPYLTEPCLRKLQPGSYTLLSDADMTDQSWRLECLLHIHGYGLKYHSNNNNNNNNKTQLHDTNSQSNSSWGVQTVYVADGEEDELLTVTPSDNSLTLVYAGPGTASFLKYINHTTDHFPPDKNQIIRQDDCNPLITADKIDHMNKDPIQLFDLSIKYFESKSDPEDVNSFQSDNKDEVSSISSLSEEESVTSSPQDGDSDLQNDEDEEVKVIK</sequence>
<dbReference type="InterPro" id="IPR019601">
    <property type="entry name" value="Oxoglutarate/Fe-dep_Oase_C"/>
</dbReference>
<reference evidence="7" key="1">
    <citation type="journal article" date="2012" name="Nat. Genet.">
        <title>Whole-genome sequence of Schistosoma haematobium.</title>
        <authorList>
            <person name="Young N.D."/>
            <person name="Jex A.R."/>
            <person name="Li B."/>
            <person name="Liu S."/>
            <person name="Yang L."/>
            <person name="Xiong Z."/>
            <person name="Li Y."/>
            <person name="Cantacessi C."/>
            <person name="Hall R.S."/>
            <person name="Xu X."/>
            <person name="Chen F."/>
            <person name="Wu X."/>
            <person name="Zerlotini A."/>
            <person name="Oliveira G."/>
            <person name="Hofmann A."/>
            <person name="Zhang G."/>
            <person name="Fang X."/>
            <person name="Kang Y."/>
            <person name="Campbell B.E."/>
            <person name="Loukas A."/>
            <person name="Ranganathan S."/>
            <person name="Rollinson D."/>
            <person name="Rinaldi G."/>
            <person name="Brindley P.J."/>
            <person name="Yang H."/>
            <person name="Wang J."/>
            <person name="Wang J."/>
            <person name="Gasser R.B."/>
        </authorList>
    </citation>
    <scope>NUCLEOTIDE SEQUENCE [LARGE SCALE GENOMIC DNA]</scope>
</reference>
<dbReference type="Pfam" id="PF13661">
    <property type="entry name" value="2OG-FeII_Oxy_4"/>
    <property type="match status" value="1"/>
</dbReference>
<dbReference type="PANTHER" id="PTHR12117">
    <property type="entry name" value="HISTONE ACETYLTRANSFERASE COMPLEX"/>
    <property type="match status" value="1"/>
</dbReference>